<dbReference type="SUPFAM" id="SSF55120">
    <property type="entry name" value="Pseudouridine synthase"/>
    <property type="match status" value="1"/>
</dbReference>
<evidence type="ECO:0000256" key="1">
    <source>
        <dbReference type="ARBA" id="ARBA00010876"/>
    </source>
</evidence>
<dbReference type="Gene3D" id="3.30.2350.10">
    <property type="entry name" value="Pseudouridine synthase"/>
    <property type="match status" value="1"/>
</dbReference>
<dbReference type="InterPro" id="IPR006145">
    <property type="entry name" value="PsdUridine_synth_RsuA/RluA"/>
</dbReference>
<proteinExistence type="inferred from homology"/>
<dbReference type="EMBL" id="CAJNNV010027741">
    <property type="protein sequence ID" value="CAE8621438.1"/>
    <property type="molecule type" value="Genomic_DNA"/>
</dbReference>
<feature type="domain" description="Pseudouridine synthase RsuA/RluA-like" evidence="2">
    <location>
        <begin position="7"/>
        <end position="46"/>
    </location>
</feature>
<dbReference type="OrthoDB" id="424794at2759"/>
<organism evidence="3 4">
    <name type="scientific">Polarella glacialis</name>
    <name type="common">Dinoflagellate</name>
    <dbReference type="NCBI Taxonomy" id="89957"/>
    <lineage>
        <taxon>Eukaryota</taxon>
        <taxon>Sar</taxon>
        <taxon>Alveolata</taxon>
        <taxon>Dinophyceae</taxon>
        <taxon>Suessiales</taxon>
        <taxon>Suessiaceae</taxon>
        <taxon>Polarella</taxon>
    </lineage>
</organism>
<comment type="caution">
    <text evidence="3">The sequence shown here is derived from an EMBL/GenBank/DDBJ whole genome shotgun (WGS) entry which is preliminary data.</text>
</comment>
<dbReference type="GO" id="GO:0000455">
    <property type="term" value="P:enzyme-directed rRNA pseudouridine synthesis"/>
    <property type="evidence" value="ECO:0007669"/>
    <property type="project" value="TreeGrafter"/>
</dbReference>
<dbReference type="GO" id="GO:0009982">
    <property type="term" value="F:pseudouridine synthase activity"/>
    <property type="evidence" value="ECO:0007669"/>
    <property type="project" value="InterPro"/>
</dbReference>
<comment type="similarity">
    <text evidence="1">Belongs to the pseudouridine synthase RluA family.</text>
</comment>
<dbReference type="Proteomes" id="UP000654075">
    <property type="component" value="Unassembled WGS sequence"/>
</dbReference>
<dbReference type="InterPro" id="IPR050188">
    <property type="entry name" value="RluA_PseudoU_synthase"/>
</dbReference>
<dbReference type="PANTHER" id="PTHR21600">
    <property type="entry name" value="MITOCHONDRIAL RNA PSEUDOURIDINE SYNTHASE"/>
    <property type="match status" value="1"/>
</dbReference>
<dbReference type="GO" id="GO:0003723">
    <property type="term" value="F:RNA binding"/>
    <property type="evidence" value="ECO:0007669"/>
    <property type="project" value="InterPro"/>
</dbReference>
<protein>
    <recommendedName>
        <fullName evidence="2">Pseudouridine synthase RsuA/RluA-like domain-containing protein</fullName>
    </recommendedName>
</protein>
<dbReference type="Pfam" id="PF00849">
    <property type="entry name" value="PseudoU_synth_2"/>
    <property type="match status" value="1"/>
</dbReference>
<evidence type="ECO:0000313" key="4">
    <source>
        <dbReference type="Proteomes" id="UP000654075"/>
    </source>
</evidence>
<evidence type="ECO:0000259" key="2">
    <source>
        <dbReference type="Pfam" id="PF00849"/>
    </source>
</evidence>
<dbReference type="AlphaFoldDB" id="A0A813G5I8"/>
<evidence type="ECO:0000313" key="3">
    <source>
        <dbReference type="EMBL" id="CAE8621438.1"/>
    </source>
</evidence>
<accession>A0A813G5I8</accession>
<dbReference type="InterPro" id="IPR020103">
    <property type="entry name" value="PsdUridine_synth_cat_dom_sf"/>
</dbReference>
<reference evidence="3" key="1">
    <citation type="submission" date="2021-02" db="EMBL/GenBank/DDBJ databases">
        <authorList>
            <person name="Dougan E. K."/>
            <person name="Rhodes N."/>
            <person name="Thang M."/>
            <person name="Chan C."/>
        </authorList>
    </citation>
    <scope>NUCLEOTIDE SEQUENCE</scope>
</reference>
<gene>
    <name evidence="3" type="ORF">PGLA1383_LOCUS38957</name>
</gene>
<name>A0A813G5I8_POLGL</name>
<sequence>MPVGKHASTEISASAYLQDDCREKYSLLEINLHTGRKHQIRAHLAHQGHPLVSDKKYGGQARRWCPRIFLHSHHLAIKDSHQPIDLHCALPGDLREALACLRPCDKQSQSFLEKWVQ</sequence>
<keyword evidence="4" id="KW-1185">Reference proteome</keyword>
<dbReference type="PANTHER" id="PTHR21600:SF87">
    <property type="entry name" value="RNA PSEUDOURIDYLATE SYNTHASE DOMAIN-CONTAINING PROTEIN 1"/>
    <property type="match status" value="1"/>
</dbReference>